<reference evidence="1" key="1">
    <citation type="submission" date="2023-07" db="EMBL/GenBank/DDBJ databases">
        <title>draft genome sequence of fig (Ficus carica).</title>
        <authorList>
            <person name="Takahashi T."/>
            <person name="Nishimura K."/>
        </authorList>
    </citation>
    <scope>NUCLEOTIDE SEQUENCE</scope>
</reference>
<gene>
    <name evidence="1" type="ORF">TIFTF001_012656</name>
</gene>
<sequence>MSSVLFHRRPLKLRLPFAASTAVALIAQLQIHLTPNRSDHLFLAALDYGHAKVRRGNLPGFNI</sequence>
<evidence type="ECO:0000313" key="1">
    <source>
        <dbReference type="EMBL" id="GMN43447.1"/>
    </source>
</evidence>
<evidence type="ECO:0000313" key="2">
    <source>
        <dbReference type="Proteomes" id="UP001187192"/>
    </source>
</evidence>
<dbReference type="EMBL" id="BTGU01000016">
    <property type="protein sequence ID" value="GMN43447.1"/>
    <property type="molecule type" value="Genomic_DNA"/>
</dbReference>
<protein>
    <submittedName>
        <fullName evidence="1">Uncharacterized protein</fullName>
    </submittedName>
</protein>
<proteinExistence type="predicted"/>
<dbReference type="AlphaFoldDB" id="A0AA88A2S2"/>
<organism evidence="1 2">
    <name type="scientific">Ficus carica</name>
    <name type="common">Common fig</name>
    <dbReference type="NCBI Taxonomy" id="3494"/>
    <lineage>
        <taxon>Eukaryota</taxon>
        <taxon>Viridiplantae</taxon>
        <taxon>Streptophyta</taxon>
        <taxon>Embryophyta</taxon>
        <taxon>Tracheophyta</taxon>
        <taxon>Spermatophyta</taxon>
        <taxon>Magnoliopsida</taxon>
        <taxon>eudicotyledons</taxon>
        <taxon>Gunneridae</taxon>
        <taxon>Pentapetalae</taxon>
        <taxon>rosids</taxon>
        <taxon>fabids</taxon>
        <taxon>Rosales</taxon>
        <taxon>Moraceae</taxon>
        <taxon>Ficeae</taxon>
        <taxon>Ficus</taxon>
    </lineage>
</organism>
<name>A0AA88A2S2_FICCA</name>
<accession>A0AA88A2S2</accession>
<comment type="caution">
    <text evidence="1">The sequence shown here is derived from an EMBL/GenBank/DDBJ whole genome shotgun (WGS) entry which is preliminary data.</text>
</comment>
<dbReference type="Proteomes" id="UP001187192">
    <property type="component" value="Unassembled WGS sequence"/>
</dbReference>
<keyword evidence="2" id="KW-1185">Reference proteome</keyword>